<accession>A0AAF1AWB6</accession>
<dbReference type="EMBL" id="CP093346">
    <property type="protein sequence ID" value="WOG97379.1"/>
    <property type="molecule type" value="Genomic_DNA"/>
</dbReference>
<dbReference type="FunFam" id="3.40.50.720:FF:000084">
    <property type="entry name" value="Short-chain dehydrogenase reductase"/>
    <property type="match status" value="1"/>
</dbReference>
<sequence>MKASLLAPIARRLEGKVAVITGGARGIGEATVRQFLRHGAKVVFADIEDKLAHSLCKDIDAPSSLSYIHCDITKDSEVETLVTTTLSKHGKLDIMFANAGISAYGKDQTQILSSDNQVFEKVMLVNAYGSFLTAKHAARAMIPAKSGSIIMMASVASVTSGDVSHAYVASKHAVVGLTKNLGVELGKYGIRVNSLSPTGVDTPIFRKEFGVEDGETARRFFSGIANLKEVVMEAEDVAAAAVYLGSDEAKFVSGLNLVIDGGYSTTNTAIKETMIRMRKS</sequence>
<dbReference type="InterPro" id="IPR002347">
    <property type="entry name" value="SDR_fam"/>
</dbReference>
<evidence type="ECO:0000256" key="2">
    <source>
        <dbReference type="ARBA" id="ARBA00023002"/>
    </source>
</evidence>
<dbReference type="Proteomes" id="UP000077755">
    <property type="component" value="Chromosome 4"/>
</dbReference>
<dbReference type="InterPro" id="IPR036291">
    <property type="entry name" value="NAD(P)-bd_dom_sf"/>
</dbReference>
<keyword evidence="2" id="KW-0560">Oxidoreductase</keyword>
<proteinExistence type="inferred from homology"/>
<organism evidence="3 4">
    <name type="scientific">Daucus carota subsp. sativus</name>
    <name type="common">Carrot</name>
    <dbReference type="NCBI Taxonomy" id="79200"/>
    <lineage>
        <taxon>Eukaryota</taxon>
        <taxon>Viridiplantae</taxon>
        <taxon>Streptophyta</taxon>
        <taxon>Embryophyta</taxon>
        <taxon>Tracheophyta</taxon>
        <taxon>Spermatophyta</taxon>
        <taxon>Magnoliopsida</taxon>
        <taxon>eudicotyledons</taxon>
        <taxon>Gunneridae</taxon>
        <taxon>Pentapetalae</taxon>
        <taxon>asterids</taxon>
        <taxon>campanulids</taxon>
        <taxon>Apiales</taxon>
        <taxon>Apiaceae</taxon>
        <taxon>Apioideae</taxon>
        <taxon>Scandiceae</taxon>
        <taxon>Daucinae</taxon>
        <taxon>Daucus</taxon>
        <taxon>Daucus sect. Daucus</taxon>
    </lineage>
</organism>
<dbReference type="SUPFAM" id="SSF51735">
    <property type="entry name" value="NAD(P)-binding Rossmann-fold domains"/>
    <property type="match status" value="1"/>
</dbReference>
<name>A0AAF1AWB6_DAUCS</name>
<dbReference type="PRINTS" id="PR00081">
    <property type="entry name" value="GDHRDH"/>
</dbReference>
<keyword evidence="4" id="KW-1185">Reference proteome</keyword>
<dbReference type="InterPro" id="IPR020904">
    <property type="entry name" value="Sc_DH/Rdtase_CS"/>
</dbReference>
<gene>
    <name evidence="3" type="ORF">DCAR_0416719</name>
</gene>
<reference evidence="3" key="2">
    <citation type="submission" date="2022-03" db="EMBL/GenBank/DDBJ databases">
        <title>Draft title - Genomic analysis of global carrot germplasm unveils the trajectory of domestication and the origin of high carotenoid orange carrot.</title>
        <authorList>
            <person name="Iorizzo M."/>
            <person name="Ellison S."/>
            <person name="Senalik D."/>
            <person name="Macko-Podgorni A."/>
            <person name="Grzebelus D."/>
            <person name="Bostan H."/>
            <person name="Rolling W."/>
            <person name="Curaba J."/>
            <person name="Simon P."/>
        </authorList>
    </citation>
    <scope>NUCLEOTIDE SEQUENCE</scope>
    <source>
        <tissue evidence="3">Leaf</tissue>
    </source>
</reference>
<evidence type="ECO:0000313" key="3">
    <source>
        <dbReference type="EMBL" id="WOG97379.1"/>
    </source>
</evidence>
<evidence type="ECO:0000256" key="1">
    <source>
        <dbReference type="ARBA" id="ARBA00006484"/>
    </source>
</evidence>
<comment type="similarity">
    <text evidence="1">Belongs to the short-chain dehydrogenases/reductases (SDR) family.</text>
</comment>
<dbReference type="PANTHER" id="PTHR43180">
    <property type="entry name" value="3-OXOACYL-(ACYL-CARRIER-PROTEIN) REDUCTASE (AFU_ORTHOLOGUE AFUA_6G11210)"/>
    <property type="match status" value="1"/>
</dbReference>
<dbReference type="PANTHER" id="PTHR43180:SF45">
    <property type="entry name" value="SECOISOLARICIRESINOL DEHYDROGENASE-LIKE ISOFORM X1"/>
    <property type="match status" value="1"/>
</dbReference>
<dbReference type="GO" id="GO:0016616">
    <property type="term" value="F:oxidoreductase activity, acting on the CH-OH group of donors, NAD or NADP as acceptor"/>
    <property type="evidence" value="ECO:0007669"/>
    <property type="project" value="UniProtKB-ARBA"/>
</dbReference>
<dbReference type="Gene3D" id="3.40.50.720">
    <property type="entry name" value="NAD(P)-binding Rossmann-like Domain"/>
    <property type="match status" value="1"/>
</dbReference>
<protein>
    <submittedName>
        <fullName evidence="3">Uncharacterized protein</fullName>
    </submittedName>
</protein>
<dbReference type="PROSITE" id="PS00061">
    <property type="entry name" value="ADH_SHORT"/>
    <property type="match status" value="1"/>
</dbReference>
<evidence type="ECO:0000313" key="4">
    <source>
        <dbReference type="Proteomes" id="UP000077755"/>
    </source>
</evidence>
<reference evidence="3" key="1">
    <citation type="journal article" date="2016" name="Nat. Genet.">
        <title>A high-quality carrot genome assembly provides new insights into carotenoid accumulation and asterid genome evolution.</title>
        <authorList>
            <person name="Iorizzo M."/>
            <person name="Ellison S."/>
            <person name="Senalik D."/>
            <person name="Zeng P."/>
            <person name="Satapoomin P."/>
            <person name="Huang J."/>
            <person name="Bowman M."/>
            <person name="Iovene M."/>
            <person name="Sanseverino W."/>
            <person name="Cavagnaro P."/>
            <person name="Yildiz M."/>
            <person name="Macko-Podgorni A."/>
            <person name="Moranska E."/>
            <person name="Grzebelus E."/>
            <person name="Grzebelus D."/>
            <person name="Ashrafi H."/>
            <person name="Zheng Z."/>
            <person name="Cheng S."/>
            <person name="Spooner D."/>
            <person name="Van Deynze A."/>
            <person name="Simon P."/>
        </authorList>
    </citation>
    <scope>NUCLEOTIDE SEQUENCE</scope>
    <source>
        <tissue evidence="3">Leaf</tissue>
    </source>
</reference>
<dbReference type="Pfam" id="PF13561">
    <property type="entry name" value="adh_short_C2"/>
    <property type="match status" value="1"/>
</dbReference>
<dbReference type="AlphaFoldDB" id="A0AAF1AWB6"/>
<dbReference type="PRINTS" id="PR00080">
    <property type="entry name" value="SDRFAMILY"/>
</dbReference>